<evidence type="ECO:0000256" key="12">
    <source>
        <dbReference type="ARBA" id="ARBA00049404"/>
    </source>
</evidence>
<dbReference type="GO" id="GO:0005524">
    <property type="term" value="F:ATP binding"/>
    <property type="evidence" value="ECO:0007669"/>
    <property type="project" value="UniProtKB-UniRule"/>
</dbReference>
<evidence type="ECO:0000256" key="4">
    <source>
        <dbReference type="ARBA" id="ARBA00012746"/>
    </source>
</evidence>
<dbReference type="RefSeq" id="WP_008455305.1">
    <property type="nucleotide sequence ID" value="NZ_AOIJ01000049.1"/>
</dbReference>
<dbReference type="SUPFAM" id="SSF54810">
    <property type="entry name" value="GMP synthetase C-terminal dimerisation domain"/>
    <property type="match status" value="1"/>
</dbReference>
<keyword evidence="10 13" id="KW-0067">ATP-binding</keyword>
<accession>L9Z0M8</accession>
<comment type="subunit">
    <text evidence="3 13">Heterodimer composed of a glutamine amidotransferase subunit (A) and a GMP-binding subunit (B).</text>
</comment>
<evidence type="ECO:0000256" key="7">
    <source>
        <dbReference type="ARBA" id="ARBA00022741"/>
    </source>
</evidence>
<feature type="binding site" evidence="14">
    <location>
        <begin position="29"/>
        <end position="35"/>
    </location>
    <ligand>
        <name>ATP</name>
        <dbReference type="ChEBI" id="CHEBI:30616"/>
    </ligand>
</feature>
<dbReference type="PANTHER" id="PTHR11922">
    <property type="entry name" value="GMP SYNTHASE-RELATED"/>
    <property type="match status" value="1"/>
</dbReference>
<reference evidence="16 17" key="1">
    <citation type="journal article" date="2014" name="PLoS Genet.">
        <title>Phylogenetically driven sequencing of extremely halophilic archaea reveals strategies for static and dynamic osmo-response.</title>
        <authorList>
            <person name="Becker E.A."/>
            <person name="Seitzer P.M."/>
            <person name="Tritt A."/>
            <person name="Larsen D."/>
            <person name="Krusor M."/>
            <person name="Yao A.I."/>
            <person name="Wu D."/>
            <person name="Madern D."/>
            <person name="Eisen J.A."/>
            <person name="Darling A.E."/>
            <person name="Facciotti M.T."/>
        </authorList>
    </citation>
    <scope>NUCLEOTIDE SEQUENCE [LARGE SCALE GENOMIC DNA]</scope>
    <source>
        <strain evidence="16 17">JCM 14663</strain>
    </source>
</reference>
<sequence>MVDTDTFVPDAVAEIDEQIGDANAVIALSGGVDSSTAAALAYEAIGDQLTPVYVDTGLMRKGETEEIRETFGYMDSLRIVEAQDRFLDALEGVTDPEEKRHIIGEQFIREFETVATNVDADYLVQGTIYPDRIESEGTIKSHHNVGGLPEVVDFEGIVEPMRDLYKDEVREVARELGLEEIISERMPFPGPGLAVRIIGEITAEKLEVAREANHVVEEELEEYEPWQALAAVIGKATGVKGDNRVHGWVVSVRSVESRDGMTARAQEIDWETLQRIQSRITGSHENVARVVYDVTHKPPATIEYE</sequence>
<dbReference type="FunFam" id="3.40.50.620:FF:000208">
    <property type="entry name" value="GMP synthase [glutamine-hydrolyzing] subunit B"/>
    <property type="match status" value="1"/>
</dbReference>
<dbReference type="Pfam" id="PF00958">
    <property type="entry name" value="GMP_synt_C"/>
    <property type="match status" value="1"/>
</dbReference>
<dbReference type="PANTHER" id="PTHR11922:SF2">
    <property type="entry name" value="GMP SYNTHASE [GLUTAMINE-HYDROLYZING]"/>
    <property type="match status" value="1"/>
</dbReference>
<comment type="caution">
    <text evidence="16">The sequence shown here is derived from an EMBL/GenBank/DDBJ whole genome shotgun (WGS) entry which is preliminary data.</text>
</comment>
<evidence type="ECO:0000313" key="17">
    <source>
        <dbReference type="Proteomes" id="UP000011592"/>
    </source>
</evidence>
<evidence type="ECO:0000256" key="5">
    <source>
        <dbReference type="ARBA" id="ARBA00022411"/>
    </source>
</evidence>
<dbReference type="PATRIC" id="fig|1230459.4.peg.1889"/>
<dbReference type="Proteomes" id="UP000011592">
    <property type="component" value="Unassembled WGS sequence"/>
</dbReference>
<keyword evidence="7 13" id="KW-0547">Nucleotide-binding</keyword>
<comment type="catalytic activity">
    <reaction evidence="12 13">
        <text>XMP + L-glutamine + ATP + H2O = GMP + L-glutamate + AMP + diphosphate + 2 H(+)</text>
        <dbReference type="Rhea" id="RHEA:11680"/>
        <dbReference type="ChEBI" id="CHEBI:15377"/>
        <dbReference type="ChEBI" id="CHEBI:15378"/>
        <dbReference type="ChEBI" id="CHEBI:29985"/>
        <dbReference type="ChEBI" id="CHEBI:30616"/>
        <dbReference type="ChEBI" id="CHEBI:33019"/>
        <dbReference type="ChEBI" id="CHEBI:57464"/>
        <dbReference type="ChEBI" id="CHEBI:58115"/>
        <dbReference type="ChEBI" id="CHEBI:58359"/>
        <dbReference type="ChEBI" id="CHEBI:456215"/>
        <dbReference type="EC" id="6.3.5.2"/>
    </reaction>
</comment>
<keyword evidence="9 13" id="KW-0658">Purine biosynthesis</keyword>
<dbReference type="InterPro" id="IPR014729">
    <property type="entry name" value="Rossmann-like_a/b/a_fold"/>
</dbReference>
<dbReference type="EC" id="6.3.5.2" evidence="4 13"/>
<feature type="domain" description="GMPS ATP-PPase" evidence="15">
    <location>
        <begin position="2"/>
        <end position="185"/>
    </location>
</feature>
<evidence type="ECO:0000256" key="1">
    <source>
        <dbReference type="ARBA" id="ARBA00002332"/>
    </source>
</evidence>
<evidence type="ECO:0000256" key="10">
    <source>
        <dbReference type="ARBA" id="ARBA00022840"/>
    </source>
</evidence>
<dbReference type="InterPro" id="IPR025777">
    <property type="entry name" value="GMPS_ATP_PPase_dom"/>
</dbReference>
<evidence type="ECO:0000256" key="13">
    <source>
        <dbReference type="HAMAP-Rule" id="MF_00345"/>
    </source>
</evidence>
<dbReference type="GO" id="GO:0005829">
    <property type="term" value="C:cytosol"/>
    <property type="evidence" value="ECO:0007669"/>
    <property type="project" value="TreeGrafter"/>
</dbReference>
<evidence type="ECO:0000256" key="14">
    <source>
        <dbReference type="PROSITE-ProRule" id="PRU00886"/>
    </source>
</evidence>
<evidence type="ECO:0000259" key="15">
    <source>
        <dbReference type="PROSITE" id="PS51553"/>
    </source>
</evidence>
<dbReference type="GeneID" id="13349351"/>
<dbReference type="PROSITE" id="PS51553">
    <property type="entry name" value="GMPS_ATP_PPASE"/>
    <property type="match status" value="1"/>
</dbReference>
<evidence type="ECO:0000313" key="16">
    <source>
        <dbReference type="EMBL" id="ELY79929.1"/>
    </source>
</evidence>
<evidence type="ECO:0000256" key="11">
    <source>
        <dbReference type="ARBA" id="ARBA00030464"/>
    </source>
</evidence>
<dbReference type="EMBL" id="AOIJ01000049">
    <property type="protein sequence ID" value="ELY79929.1"/>
    <property type="molecule type" value="Genomic_DNA"/>
</dbReference>
<organism evidence="16 17">
    <name type="scientific">Natrinema gari JCM 14663</name>
    <dbReference type="NCBI Taxonomy" id="1230459"/>
    <lineage>
        <taxon>Archaea</taxon>
        <taxon>Methanobacteriati</taxon>
        <taxon>Methanobacteriota</taxon>
        <taxon>Stenosarchaea group</taxon>
        <taxon>Halobacteria</taxon>
        <taxon>Halobacteriales</taxon>
        <taxon>Natrialbaceae</taxon>
        <taxon>Natrinema</taxon>
    </lineage>
</organism>
<comment type="pathway">
    <text evidence="2 13">Purine metabolism; GMP biosynthesis; GMP from XMP (L-Gln route): step 1/1.</text>
</comment>
<dbReference type="SUPFAM" id="SSF52402">
    <property type="entry name" value="Adenine nucleotide alpha hydrolases-like"/>
    <property type="match status" value="1"/>
</dbReference>
<evidence type="ECO:0000256" key="6">
    <source>
        <dbReference type="ARBA" id="ARBA00022598"/>
    </source>
</evidence>
<dbReference type="AlphaFoldDB" id="L9Z0M8"/>
<comment type="function">
    <text evidence="1 13">Catalyzes the synthesis of GMP from XMP.</text>
</comment>
<dbReference type="InterPro" id="IPR026598">
    <property type="entry name" value="GMP_synthase_B"/>
</dbReference>
<dbReference type="InterPro" id="IPR001674">
    <property type="entry name" value="GMP_synth_C"/>
</dbReference>
<dbReference type="Gene3D" id="3.40.50.620">
    <property type="entry name" value="HUPs"/>
    <property type="match status" value="1"/>
</dbReference>
<dbReference type="GO" id="GO:0003921">
    <property type="term" value="F:GMP synthase activity"/>
    <property type="evidence" value="ECO:0007669"/>
    <property type="project" value="InterPro"/>
</dbReference>
<keyword evidence="8 13" id="KW-0332">GMP biosynthesis</keyword>
<evidence type="ECO:0000256" key="3">
    <source>
        <dbReference type="ARBA" id="ARBA00011264"/>
    </source>
</evidence>
<dbReference type="NCBIfam" id="TIGR00884">
    <property type="entry name" value="guaA_Cterm"/>
    <property type="match status" value="1"/>
</dbReference>
<dbReference type="HAMAP" id="MF_00345">
    <property type="entry name" value="GMP_synthase_B"/>
    <property type="match status" value="1"/>
</dbReference>
<evidence type="ECO:0000256" key="8">
    <source>
        <dbReference type="ARBA" id="ARBA00022749"/>
    </source>
</evidence>
<dbReference type="Pfam" id="PF02540">
    <property type="entry name" value="NAD_synthase"/>
    <property type="match status" value="1"/>
</dbReference>
<dbReference type="CDD" id="cd01997">
    <property type="entry name" value="GMP_synthase_C"/>
    <property type="match status" value="1"/>
</dbReference>
<name>L9Z0M8_9EURY</name>
<evidence type="ECO:0000256" key="9">
    <source>
        <dbReference type="ARBA" id="ARBA00022755"/>
    </source>
</evidence>
<dbReference type="UniPathway" id="UPA00189">
    <property type="reaction ID" value="UER00296"/>
</dbReference>
<dbReference type="InterPro" id="IPR022310">
    <property type="entry name" value="NAD/GMP_synthase"/>
</dbReference>
<evidence type="ECO:0000256" key="2">
    <source>
        <dbReference type="ARBA" id="ARBA00005153"/>
    </source>
</evidence>
<keyword evidence="17" id="KW-1185">Reference proteome</keyword>
<keyword evidence="6 13" id="KW-0436">Ligase</keyword>
<proteinExistence type="inferred from homology"/>
<dbReference type="Gene3D" id="3.30.300.10">
    <property type="match status" value="1"/>
</dbReference>
<gene>
    <name evidence="13" type="primary">guaAB</name>
    <name evidence="16" type="ORF">C486_09455</name>
</gene>
<protein>
    <recommendedName>
        <fullName evidence="5 13">GMP synthase [glutamine-hydrolyzing] subunit B</fullName>
        <ecNumber evidence="4 13">6.3.5.2</ecNumber>
    </recommendedName>
    <alternativeName>
        <fullName evidence="11 13">GMP synthetase</fullName>
    </alternativeName>
</protein>